<feature type="compositionally biased region" description="Low complexity" evidence="1">
    <location>
        <begin position="10"/>
        <end position="20"/>
    </location>
</feature>
<protein>
    <recommendedName>
        <fullName evidence="2">C-type lectin domain-containing protein</fullName>
    </recommendedName>
</protein>
<comment type="caution">
    <text evidence="3">The sequence shown here is derived from an EMBL/GenBank/DDBJ whole genome shotgun (WGS) entry which is preliminary data.</text>
</comment>
<feature type="region of interest" description="Disordered" evidence="1">
    <location>
        <begin position="68"/>
        <end position="106"/>
    </location>
</feature>
<dbReference type="EMBL" id="CAXKWB010011610">
    <property type="protein sequence ID" value="CAL4102036.1"/>
    <property type="molecule type" value="Genomic_DNA"/>
</dbReference>
<reference evidence="3 4" key="1">
    <citation type="submission" date="2024-05" db="EMBL/GenBank/DDBJ databases">
        <authorList>
            <person name="Wallberg A."/>
        </authorList>
    </citation>
    <scope>NUCLEOTIDE SEQUENCE [LARGE SCALE GENOMIC DNA]</scope>
</reference>
<sequence length="308" mass="34461">CSSTNEWENSVSSSSSPSYVVSWPSSVWVDLESSNSSAHVSTSLSSSPVASLSQSSFSVSLSTTMASTTSTSTTVAPTTTTSTTVAPTTTTSTTVVPTTTTSPSEEVTTCPISSVITAGDKQFVFFNCPKTYLEARHFCKVYDWTLATPDEQFEQFKERMPNDGEYWLDVQPDIIPLTNRPMTWYWQTSPKKTQSTRNQWEKRHYNMATASDGTNCASIFWNGGLIECKCEEKWYFACESDHFPDVQVRSGSVRGIKPLYQLLQQHREVKKNDGHVQRGTHFPEVQQHSELKKNEGNVQRRVASKRNL</sequence>
<accession>A0AAV2QYX6</accession>
<dbReference type="AlphaFoldDB" id="A0AAV2QYX6"/>
<dbReference type="SUPFAM" id="SSF56436">
    <property type="entry name" value="C-type lectin-like"/>
    <property type="match status" value="1"/>
</dbReference>
<evidence type="ECO:0000259" key="2">
    <source>
        <dbReference type="PROSITE" id="PS50041"/>
    </source>
</evidence>
<proteinExistence type="predicted"/>
<dbReference type="CDD" id="cd00037">
    <property type="entry name" value="CLECT"/>
    <property type="match status" value="1"/>
</dbReference>
<evidence type="ECO:0000256" key="1">
    <source>
        <dbReference type="SAM" id="MobiDB-lite"/>
    </source>
</evidence>
<dbReference type="PROSITE" id="PS50041">
    <property type="entry name" value="C_TYPE_LECTIN_2"/>
    <property type="match status" value="1"/>
</dbReference>
<dbReference type="Proteomes" id="UP001497623">
    <property type="component" value="Unassembled WGS sequence"/>
</dbReference>
<evidence type="ECO:0000313" key="3">
    <source>
        <dbReference type="EMBL" id="CAL4102036.1"/>
    </source>
</evidence>
<dbReference type="InterPro" id="IPR016186">
    <property type="entry name" value="C-type_lectin-like/link_sf"/>
</dbReference>
<dbReference type="InterPro" id="IPR001304">
    <property type="entry name" value="C-type_lectin-like"/>
</dbReference>
<organism evidence="3 4">
    <name type="scientific">Meganyctiphanes norvegica</name>
    <name type="common">Northern krill</name>
    <name type="synonym">Thysanopoda norvegica</name>
    <dbReference type="NCBI Taxonomy" id="48144"/>
    <lineage>
        <taxon>Eukaryota</taxon>
        <taxon>Metazoa</taxon>
        <taxon>Ecdysozoa</taxon>
        <taxon>Arthropoda</taxon>
        <taxon>Crustacea</taxon>
        <taxon>Multicrustacea</taxon>
        <taxon>Malacostraca</taxon>
        <taxon>Eumalacostraca</taxon>
        <taxon>Eucarida</taxon>
        <taxon>Euphausiacea</taxon>
        <taxon>Euphausiidae</taxon>
        <taxon>Meganyctiphanes</taxon>
    </lineage>
</organism>
<feature type="non-terminal residue" evidence="3">
    <location>
        <position position="1"/>
    </location>
</feature>
<evidence type="ECO:0000313" key="4">
    <source>
        <dbReference type="Proteomes" id="UP001497623"/>
    </source>
</evidence>
<dbReference type="InterPro" id="IPR016187">
    <property type="entry name" value="CTDL_fold"/>
</dbReference>
<feature type="region of interest" description="Disordered" evidence="1">
    <location>
        <begin position="1"/>
        <end position="20"/>
    </location>
</feature>
<name>A0AAV2QYX6_MEGNR</name>
<feature type="domain" description="C-type lectin" evidence="2">
    <location>
        <begin position="118"/>
        <end position="239"/>
    </location>
</feature>
<dbReference type="Gene3D" id="3.10.100.10">
    <property type="entry name" value="Mannose-Binding Protein A, subunit A"/>
    <property type="match status" value="1"/>
</dbReference>
<gene>
    <name evidence="3" type="ORF">MNOR_LOCUS17158</name>
</gene>
<keyword evidence="4" id="KW-1185">Reference proteome</keyword>